<comment type="subcellular location">
    <subcellularLocation>
        <location evidence="2">Secreted</location>
    </subcellularLocation>
</comment>
<dbReference type="InterPro" id="IPR002772">
    <property type="entry name" value="Glyco_hydro_3_C"/>
</dbReference>
<dbReference type="InterPro" id="IPR050288">
    <property type="entry name" value="Cellulose_deg_GH3"/>
</dbReference>
<keyword evidence="7 15" id="KW-0732">Signal</keyword>
<keyword evidence="12 14" id="KW-0326">Glycosidase</keyword>
<evidence type="ECO:0000256" key="5">
    <source>
        <dbReference type="ARBA" id="ARBA00012744"/>
    </source>
</evidence>
<dbReference type="InterPro" id="IPR017853">
    <property type="entry name" value="GH"/>
</dbReference>
<accession>A0A9P4TWS4</accession>
<evidence type="ECO:0000313" key="17">
    <source>
        <dbReference type="EMBL" id="KAF2427523.1"/>
    </source>
</evidence>
<feature type="domain" description="Fibronectin type III-like" evidence="16">
    <location>
        <begin position="719"/>
        <end position="785"/>
    </location>
</feature>
<keyword evidence="13 14" id="KW-0624">Polysaccharide degradation</keyword>
<dbReference type="OrthoDB" id="416222at2759"/>
<evidence type="ECO:0000256" key="11">
    <source>
        <dbReference type="ARBA" id="ARBA00023277"/>
    </source>
</evidence>
<dbReference type="Gene3D" id="2.60.40.10">
    <property type="entry name" value="Immunoglobulins"/>
    <property type="match status" value="1"/>
</dbReference>
<evidence type="ECO:0000256" key="12">
    <source>
        <dbReference type="ARBA" id="ARBA00023295"/>
    </source>
</evidence>
<evidence type="ECO:0000256" key="4">
    <source>
        <dbReference type="ARBA" id="ARBA00005336"/>
    </source>
</evidence>
<dbReference type="PROSITE" id="PS00775">
    <property type="entry name" value="GLYCOSYL_HYDROL_F3"/>
    <property type="match status" value="1"/>
</dbReference>
<dbReference type="FunFam" id="3.20.20.300:FF:000002">
    <property type="entry name" value="Probable beta-glucosidase"/>
    <property type="match status" value="1"/>
</dbReference>
<keyword evidence="10" id="KW-0325">Glycoprotein</keyword>
<dbReference type="InterPro" id="IPR026891">
    <property type="entry name" value="Fn3-like"/>
</dbReference>
<dbReference type="Proteomes" id="UP000800235">
    <property type="component" value="Unassembled WGS sequence"/>
</dbReference>
<evidence type="ECO:0000256" key="3">
    <source>
        <dbReference type="ARBA" id="ARBA00004987"/>
    </source>
</evidence>
<keyword evidence="11 14" id="KW-0119">Carbohydrate metabolism</keyword>
<dbReference type="InterPro" id="IPR036881">
    <property type="entry name" value="Glyco_hydro_3_C_sf"/>
</dbReference>
<gene>
    <name evidence="17" type="ORF">EJ08DRAFT_351630</name>
</gene>
<dbReference type="SUPFAM" id="SSF52279">
    <property type="entry name" value="Beta-D-glucan exohydrolase, C-terminal domain"/>
    <property type="match status" value="1"/>
</dbReference>
<keyword evidence="18" id="KW-1185">Reference proteome</keyword>
<dbReference type="InterPro" id="IPR036962">
    <property type="entry name" value="Glyco_hydro_3_N_sf"/>
</dbReference>
<keyword evidence="9" id="KW-0136">Cellulose degradation</keyword>
<dbReference type="GO" id="GO:0005576">
    <property type="term" value="C:extracellular region"/>
    <property type="evidence" value="ECO:0007669"/>
    <property type="project" value="UniProtKB-SubCell"/>
</dbReference>
<evidence type="ECO:0000256" key="10">
    <source>
        <dbReference type="ARBA" id="ARBA00023180"/>
    </source>
</evidence>
<dbReference type="PANTHER" id="PTHR42715:SF5">
    <property type="entry name" value="BETA-GLUCOSIDASE M-RELATED"/>
    <property type="match status" value="1"/>
</dbReference>
<dbReference type="Gene3D" id="3.20.20.300">
    <property type="entry name" value="Glycoside hydrolase, family 3, N-terminal domain"/>
    <property type="match status" value="1"/>
</dbReference>
<comment type="caution">
    <text evidence="17">The sequence shown here is derived from an EMBL/GenBank/DDBJ whole genome shotgun (WGS) entry which is preliminary data.</text>
</comment>
<dbReference type="GO" id="GO:0030245">
    <property type="term" value="P:cellulose catabolic process"/>
    <property type="evidence" value="ECO:0007669"/>
    <property type="project" value="UniProtKB-KW"/>
</dbReference>
<organism evidence="17 18">
    <name type="scientific">Tothia fuscella</name>
    <dbReference type="NCBI Taxonomy" id="1048955"/>
    <lineage>
        <taxon>Eukaryota</taxon>
        <taxon>Fungi</taxon>
        <taxon>Dikarya</taxon>
        <taxon>Ascomycota</taxon>
        <taxon>Pezizomycotina</taxon>
        <taxon>Dothideomycetes</taxon>
        <taxon>Pleosporomycetidae</taxon>
        <taxon>Venturiales</taxon>
        <taxon>Cylindrosympodiaceae</taxon>
        <taxon>Tothia</taxon>
    </lineage>
</organism>
<dbReference type="SMART" id="SM01217">
    <property type="entry name" value="Fn3_like"/>
    <property type="match status" value="1"/>
</dbReference>
<evidence type="ECO:0000256" key="13">
    <source>
        <dbReference type="ARBA" id="ARBA00023326"/>
    </source>
</evidence>
<evidence type="ECO:0000313" key="18">
    <source>
        <dbReference type="Proteomes" id="UP000800235"/>
    </source>
</evidence>
<evidence type="ECO:0000256" key="9">
    <source>
        <dbReference type="ARBA" id="ARBA00023001"/>
    </source>
</evidence>
<evidence type="ECO:0000256" key="14">
    <source>
        <dbReference type="RuleBase" id="RU361161"/>
    </source>
</evidence>
<dbReference type="SUPFAM" id="SSF51445">
    <property type="entry name" value="(Trans)glycosidases"/>
    <property type="match status" value="1"/>
</dbReference>
<sequence length="798" mass="85185">MTAKLFLIGLLLAFLQPNDTLAQNISNTELNWSYGRSSPVYPSPTGAGTGKWTEAYSKARAMVSKMTNDEKATVVVGVSASNGCSGNSGAVDRIGFPGLCLQDGPSGVRGADFVSAFPSGVHIGASWNSTLANSVGTFMGAEFKKKGVNVALGPVVGPLGRIARGGRNWEGFSADPFLAGRLAGETVIGLQKSVIASVKHFIANEQEKDRNPALPVIASWSNSVSSNIDDRSMHELYLWPFQDAVKAGAGSVMCSYNRVNNSYACQNSKTLNGLLKTELGFQGFVVSDWYALHSGVASAAAGMDLVMPDASLWKGLNQAVQNGSLPEARLDDMAMRIIAAWYLLGQDAGSYPQKGVGMASSMTSPHKIVNAVDPASKPTVLQAAIEGHVLVKNVQNALPLKKPAMLSLFGYDATIPLVNNPSSLSLSRWASGFASTGISDAQLLLLMATGVTTPPGAATAGTIISGGGSGANTGLYISAPYDAFQQQAYEDSTYLHWDFQSSNPNINPASDACIVFINELAFESADRPGLADPGSDKLVSNVARSCKNTMVVIHNAGIRLVDNWIDNPNITAVIYAHLPGQDSGRALVEIMYGRQSPSGRLPYTVAKKENDYGDLLAPSQSNTGTDPQSNFKEGLEIDYRAFIAKNITPRYEFGYGLTYTKFDYSSMAVALFSSVIANISMTYLPPPSPIESGGMTSLFETIASADCRITNSGQVSAAEVAQLYLGIPNAPLKQLRGFRKKILQPGTTENFHFDLTRRDMSIWSTVDQNWVLQKGDYKIYIGASVSDIRLRGNLTINN</sequence>
<dbReference type="InterPro" id="IPR013783">
    <property type="entry name" value="Ig-like_fold"/>
</dbReference>
<evidence type="ECO:0000259" key="16">
    <source>
        <dbReference type="SMART" id="SM01217"/>
    </source>
</evidence>
<dbReference type="Pfam" id="PF00933">
    <property type="entry name" value="Glyco_hydro_3"/>
    <property type="match status" value="1"/>
</dbReference>
<dbReference type="InterPro" id="IPR001764">
    <property type="entry name" value="Glyco_hydro_3_N"/>
</dbReference>
<evidence type="ECO:0000256" key="7">
    <source>
        <dbReference type="ARBA" id="ARBA00022729"/>
    </source>
</evidence>
<dbReference type="EMBL" id="MU007059">
    <property type="protein sequence ID" value="KAF2427523.1"/>
    <property type="molecule type" value="Genomic_DNA"/>
</dbReference>
<keyword evidence="8 14" id="KW-0378">Hydrolase</keyword>
<comment type="pathway">
    <text evidence="3 14">Glycan metabolism; cellulose degradation.</text>
</comment>
<evidence type="ECO:0000256" key="15">
    <source>
        <dbReference type="SAM" id="SignalP"/>
    </source>
</evidence>
<keyword evidence="6" id="KW-0964">Secreted</keyword>
<protein>
    <recommendedName>
        <fullName evidence="5 14">beta-glucosidase</fullName>
        <ecNumber evidence="5 14">3.2.1.21</ecNumber>
    </recommendedName>
</protein>
<evidence type="ECO:0000256" key="1">
    <source>
        <dbReference type="ARBA" id="ARBA00000448"/>
    </source>
</evidence>
<feature type="signal peptide" evidence="15">
    <location>
        <begin position="1"/>
        <end position="22"/>
    </location>
</feature>
<reference evidence="17" key="1">
    <citation type="journal article" date="2020" name="Stud. Mycol.">
        <title>101 Dothideomycetes genomes: a test case for predicting lifestyles and emergence of pathogens.</title>
        <authorList>
            <person name="Haridas S."/>
            <person name="Albert R."/>
            <person name="Binder M."/>
            <person name="Bloem J."/>
            <person name="Labutti K."/>
            <person name="Salamov A."/>
            <person name="Andreopoulos B."/>
            <person name="Baker S."/>
            <person name="Barry K."/>
            <person name="Bills G."/>
            <person name="Bluhm B."/>
            <person name="Cannon C."/>
            <person name="Castanera R."/>
            <person name="Culley D."/>
            <person name="Daum C."/>
            <person name="Ezra D."/>
            <person name="Gonzalez J."/>
            <person name="Henrissat B."/>
            <person name="Kuo A."/>
            <person name="Liang C."/>
            <person name="Lipzen A."/>
            <person name="Lutzoni F."/>
            <person name="Magnuson J."/>
            <person name="Mondo S."/>
            <person name="Nolan M."/>
            <person name="Ohm R."/>
            <person name="Pangilinan J."/>
            <person name="Park H.-J."/>
            <person name="Ramirez L."/>
            <person name="Alfaro M."/>
            <person name="Sun H."/>
            <person name="Tritt A."/>
            <person name="Yoshinaga Y."/>
            <person name="Zwiers L.-H."/>
            <person name="Turgeon B."/>
            <person name="Goodwin S."/>
            <person name="Spatafora J."/>
            <person name="Crous P."/>
            <person name="Grigoriev I."/>
        </authorList>
    </citation>
    <scope>NUCLEOTIDE SEQUENCE</scope>
    <source>
        <strain evidence="17">CBS 130266</strain>
    </source>
</reference>
<evidence type="ECO:0000256" key="2">
    <source>
        <dbReference type="ARBA" id="ARBA00004613"/>
    </source>
</evidence>
<comment type="similarity">
    <text evidence="4 14">Belongs to the glycosyl hydrolase 3 family.</text>
</comment>
<feature type="chain" id="PRO_5040226510" description="beta-glucosidase" evidence="15">
    <location>
        <begin position="23"/>
        <end position="798"/>
    </location>
</feature>
<dbReference type="AlphaFoldDB" id="A0A9P4TWS4"/>
<dbReference type="Pfam" id="PF14310">
    <property type="entry name" value="Fn3-like"/>
    <property type="match status" value="1"/>
</dbReference>
<dbReference type="EC" id="3.2.1.21" evidence="5 14"/>
<proteinExistence type="inferred from homology"/>
<comment type="catalytic activity">
    <reaction evidence="1 14">
        <text>Hydrolysis of terminal, non-reducing beta-D-glucosyl residues with release of beta-D-glucose.</text>
        <dbReference type="EC" id="3.2.1.21"/>
    </reaction>
</comment>
<dbReference type="Gene3D" id="3.40.50.1700">
    <property type="entry name" value="Glycoside hydrolase family 3 C-terminal domain"/>
    <property type="match status" value="1"/>
</dbReference>
<dbReference type="Pfam" id="PF01915">
    <property type="entry name" value="Glyco_hydro_3_C"/>
    <property type="match status" value="1"/>
</dbReference>
<dbReference type="GO" id="GO:0008422">
    <property type="term" value="F:beta-glucosidase activity"/>
    <property type="evidence" value="ECO:0007669"/>
    <property type="project" value="UniProtKB-EC"/>
</dbReference>
<evidence type="ECO:0000256" key="8">
    <source>
        <dbReference type="ARBA" id="ARBA00022801"/>
    </source>
</evidence>
<dbReference type="PANTHER" id="PTHR42715">
    <property type="entry name" value="BETA-GLUCOSIDASE"/>
    <property type="match status" value="1"/>
</dbReference>
<name>A0A9P4TWS4_9PEZI</name>
<dbReference type="InterPro" id="IPR019800">
    <property type="entry name" value="Glyco_hydro_3_AS"/>
</dbReference>
<evidence type="ECO:0000256" key="6">
    <source>
        <dbReference type="ARBA" id="ARBA00022525"/>
    </source>
</evidence>
<dbReference type="PRINTS" id="PR00133">
    <property type="entry name" value="GLHYDRLASE3"/>
</dbReference>